<evidence type="ECO:0000313" key="3">
    <source>
        <dbReference type="EMBL" id="MDQ0395267.1"/>
    </source>
</evidence>
<sequence length="340" mass="36531">MPISARLLLCSAALVLVLPPVGAAFAEEPVGNIDAGGLVIEGADQVELRSEDLYLSASQVRVSYRFFNPADHDLVVTIAFPMPDVTGEEGMAVNIPDPASPNFLGLRTKVDGQPVEPSLEQQAVFASGGGVQTPITDLLGQLAVPLLPVGEATKAALRRLGADDRRRLTDPGYAGAEGGEVSARWTLRSRFHWQQAFPAGKEVVVEQSYTPSVGFTPGIFFGKGSLTGESLAQYQKKYCTNPGFLKAADLLTKRVAAGLQGGTTAPPSQARQLYFGYAIARGQQIGRFRLVVDKAFPDNLVSFCGEGIKRIDGTRFELTRTRYTPDRNIDVLILDNHAGR</sequence>
<protein>
    <recommendedName>
        <fullName evidence="2">DUF4424 domain-containing protein</fullName>
    </recommendedName>
</protein>
<dbReference type="Pfam" id="PF14415">
    <property type="entry name" value="DUF4424"/>
    <property type="match status" value="1"/>
</dbReference>
<organism evidence="3 4">
    <name type="scientific">Labrys monachus</name>
    <dbReference type="NCBI Taxonomy" id="217067"/>
    <lineage>
        <taxon>Bacteria</taxon>
        <taxon>Pseudomonadati</taxon>
        <taxon>Pseudomonadota</taxon>
        <taxon>Alphaproteobacteria</taxon>
        <taxon>Hyphomicrobiales</taxon>
        <taxon>Xanthobacteraceae</taxon>
        <taxon>Labrys</taxon>
    </lineage>
</organism>
<feature type="domain" description="DUF4424" evidence="2">
    <location>
        <begin position="31"/>
        <end position="332"/>
    </location>
</feature>
<dbReference type="Gene3D" id="2.60.40.3680">
    <property type="match status" value="1"/>
</dbReference>
<reference evidence="3 4" key="1">
    <citation type="submission" date="2023-07" db="EMBL/GenBank/DDBJ databases">
        <title>Genomic Encyclopedia of Type Strains, Phase IV (KMG-IV): sequencing the most valuable type-strain genomes for metagenomic binning, comparative biology and taxonomic classification.</title>
        <authorList>
            <person name="Goeker M."/>
        </authorList>
    </citation>
    <scope>NUCLEOTIDE SEQUENCE [LARGE SCALE GENOMIC DNA]</scope>
    <source>
        <strain evidence="3 4">DSM 5896</strain>
    </source>
</reference>
<comment type="caution">
    <text evidence="3">The sequence shown here is derived from an EMBL/GenBank/DDBJ whole genome shotgun (WGS) entry which is preliminary data.</text>
</comment>
<evidence type="ECO:0000313" key="4">
    <source>
        <dbReference type="Proteomes" id="UP001237448"/>
    </source>
</evidence>
<name>A0ABU0FLM9_9HYPH</name>
<feature type="signal peptide" evidence="1">
    <location>
        <begin position="1"/>
        <end position="26"/>
    </location>
</feature>
<evidence type="ECO:0000256" key="1">
    <source>
        <dbReference type="SAM" id="SignalP"/>
    </source>
</evidence>
<gene>
    <name evidence="3" type="ORF">J3R73_005059</name>
</gene>
<dbReference type="InterPro" id="IPR025538">
    <property type="entry name" value="DUF4424"/>
</dbReference>
<dbReference type="EMBL" id="JAUSVK010000001">
    <property type="protein sequence ID" value="MDQ0395267.1"/>
    <property type="molecule type" value="Genomic_DNA"/>
</dbReference>
<evidence type="ECO:0000259" key="2">
    <source>
        <dbReference type="Pfam" id="PF14415"/>
    </source>
</evidence>
<keyword evidence="1" id="KW-0732">Signal</keyword>
<accession>A0ABU0FLM9</accession>
<feature type="chain" id="PRO_5045449434" description="DUF4424 domain-containing protein" evidence="1">
    <location>
        <begin position="27"/>
        <end position="340"/>
    </location>
</feature>
<proteinExistence type="predicted"/>
<keyword evidence="4" id="KW-1185">Reference proteome</keyword>
<dbReference type="RefSeq" id="WP_307433795.1">
    <property type="nucleotide sequence ID" value="NZ_JAUSVK010000001.1"/>
</dbReference>
<dbReference type="Proteomes" id="UP001237448">
    <property type="component" value="Unassembled WGS sequence"/>
</dbReference>